<dbReference type="Pfam" id="PF00106">
    <property type="entry name" value="adh_short"/>
    <property type="match status" value="1"/>
</dbReference>
<dbReference type="GO" id="GO:0016491">
    <property type="term" value="F:oxidoreductase activity"/>
    <property type="evidence" value="ECO:0007669"/>
    <property type="project" value="UniProtKB-KW"/>
</dbReference>
<evidence type="ECO:0000313" key="5">
    <source>
        <dbReference type="Proteomes" id="UP000284120"/>
    </source>
</evidence>
<comment type="caution">
    <text evidence="4">The sequence shown here is derived from an EMBL/GenBank/DDBJ whole genome shotgun (WGS) entry which is preliminary data.</text>
</comment>
<evidence type="ECO:0000256" key="1">
    <source>
        <dbReference type="ARBA" id="ARBA00006484"/>
    </source>
</evidence>
<dbReference type="PRINTS" id="PR00080">
    <property type="entry name" value="SDRFAMILY"/>
</dbReference>
<reference evidence="4 5" key="1">
    <citation type="submission" date="2018-06" db="EMBL/GenBank/DDBJ databases">
        <title>Pedobacter endophyticus sp. nov., an endophytic bacterium isolated from a leaf of Triticum aestivum.</title>
        <authorList>
            <person name="Zhang L."/>
        </authorList>
    </citation>
    <scope>NUCLEOTIDE SEQUENCE [LARGE SCALE GENOMIC DNA]</scope>
    <source>
        <strain evidence="4 5">CM134L-2</strain>
    </source>
</reference>
<dbReference type="PANTHER" id="PTHR44196">
    <property type="entry name" value="DEHYDROGENASE/REDUCTASE SDR FAMILY MEMBER 7B"/>
    <property type="match status" value="1"/>
</dbReference>
<evidence type="ECO:0000256" key="3">
    <source>
        <dbReference type="RuleBase" id="RU000363"/>
    </source>
</evidence>
<comment type="similarity">
    <text evidence="1 3">Belongs to the short-chain dehydrogenases/reductases (SDR) family.</text>
</comment>
<dbReference type="InterPro" id="IPR020904">
    <property type="entry name" value="Sc_DH/Rdtase_CS"/>
</dbReference>
<dbReference type="AlphaFoldDB" id="A0A443Z188"/>
<keyword evidence="2" id="KW-0560">Oxidoreductase</keyword>
<gene>
    <name evidence="4" type="ORF">DPV69_02720</name>
</gene>
<dbReference type="OrthoDB" id="9810734at2"/>
<name>A0A443Z188_9SPHI</name>
<sequence>MRIENNKVFISGATSGIGLAIARRLHALGNQILVNGRDEKKLNETVNELKGSIAIKADLSLEEERLRVAELLKNEHPDLNWIINNAGLAYTHSLQNGANAFELAKNEINLNYLSIIHFTELLLPQLLGLENSAIVNVTSIAAFRGHASIPTYSASKAALQNYTNVLRDSLAEQENVRVFELIPPLVNTPFSKEIGGQEHGIPPEEVADELLTALSLDQYQVPVGMTKQFFQS</sequence>
<evidence type="ECO:0000313" key="4">
    <source>
        <dbReference type="EMBL" id="RWU10274.1"/>
    </source>
</evidence>
<dbReference type="EMBL" id="SAYW01000001">
    <property type="protein sequence ID" value="RWU10274.1"/>
    <property type="molecule type" value="Genomic_DNA"/>
</dbReference>
<keyword evidence="5" id="KW-1185">Reference proteome</keyword>
<dbReference type="SUPFAM" id="SSF51735">
    <property type="entry name" value="NAD(P)-binding Rossmann-fold domains"/>
    <property type="match status" value="1"/>
</dbReference>
<dbReference type="PANTHER" id="PTHR44196:SF1">
    <property type="entry name" value="DEHYDROGENASE_REDUCTASE SDR FAMILY MEMBER 7B"/>
    <property type="match status" value="1"/>
</dbReference>
<dbReference type="PRINTS" id="PR00081">
    <property type="entry name" value="GDHRDH"/>
</dbReference>
<organism evidence="4 5">
    <name type="scientific">Pedobacter chitinilyticus</name>
    <dbReference type="NCBI Taxonomy" id="2233776"/>
    <lineage>
        <taxon>Bacteria</taxon>
        <taxon>Pseudomonadati</taxon>
        <taxon>Bacteroidota</taxon>
        <taxon>Sphingobacteriia</taxon>
        <taxon>Sphingobacteriales</taxon>
        <taxon>Sphingobacteriaceae</taxon>
        <taxon>Pedobacter</taxon>
    </lineage>
</organism>
<proteinExistence type="inferred from homology"/>
<dbReference type="InterPro" id="IPR036291">
    <property type="entry name" value="NAD(P)-bd_dom_sf"/>
</dbReference>
<evidence type="ECO:0000256" key="2">
    <source>
        <dbReference type="ARBA" id="ARBA00023002"/>
    </source>
</evidence>
<dbReference type="GO" id="GO:0016020">
    <property type="term" value="C:membrane"/>
    <property type="evidence" value="ECO:0007669"/>
    <property type="project" value="TreeGrafter"/>
</dbReference>
<dbReference type="InterPro" id="IPR002347">
    <property type="entry name" value="SDR_fam"/>
</dbReference>
<dbReference type="RefSeq" id="WP_113645769.1">
    <property type="nucleotide sequence ID" value="NZ_QMHN01000001.1"/>
</dbReference>
<dbReference type="PROSITE" id="PS00061">
    <property type="entry name" value="ADH_SHORT"/>
    <property type="match status" value="1"/>
</dbReference>
<accession>A0A443Z188</accession>
<dbReference type="Gene3D" id="3.40.50.720">
    <property type="entry name" value="NAD(P)-binding Rossmann-like Domain"/>
    <property type="match status" value="1"/>
</dbReference>
<protein>
    <submittedName>
        <fullName evidence="4">SDR family NAD(P)-dependent oxidoreductase</fullName>
    </submittedName>
</protein>
<dbReference type="Proteomes" id="UP000284120">
    <property type="component" value="Unassembled WGS sequence"/>
</dbReference>